<sequence>MLPLDPISWQCAVGLTVESQCFTFTFDNSTLQRVFVWHFVAGAAPSYELRPEAGYRVIDSSRSGVVRVHYATRGGRSVNHIQAPNAFVVEVSDLGQLDLSAYYSFADAYYRHLLLHAVRTVRIYVLIRPRLIYGHSHRLTAHDIALFDGTTFQTVPRKGRRVSALDVIMSGYQQLRMNIVQYQRTILQKVHRVTRLPRPEPPSMDTEISLAEPIEMHIRWADEVLARTTPEPRHTSVAQPLTEPLEQRINRLNSSAFPLMNSLGSRRPRSAEARIFRDKPVSKESGRGRSAQVRSPPTRAERIYEAIKYSGREDCNALNGYLVRQRHLHDQICAWGSLDLDQRVGLVRQVLQLLLLPDFCPVCHIDRSAFGSKRKRRKRGRLSSTRLTSASPQRDSFLETLDKYRRYFAEKDNERKAGTTRLAALPAVPRRNPSATQSISFAPASTRSVSLETRKKRGTSTFSSRAPSVQTPSRTAGLDPHSSSVAYASNPAPQHRTSRSSLTRSPSPDRSISPLVDSIAVDSGSLQPHARMIGKFKHLCQSYLVAARQMLGDEGIFLGLQELIQRYMCTVFSTYPFATSVTAVYCPECEVFLGCSERCAAKVRASHAATCTYNLGVTYLLHASDKDVEECCRERESDVSGGMPVIDTAIADSIRYLLETFDEAAERDLKYLSQAIGKPKVREDDSAIIHEFRQMPLGRVALSDAEIDRIAARRTEIMMRLDQTIAMKNATLQDILLDETDATDMLDVLLSTALGANDEAEAQTTIQALITLHGQASNKIVAGIKRQDAELGHVFFAFIDHLRRQYHLEVARLLTLQQQCAEERKKIAAFGPRVFSLLESFKLELLQAVKRVPILSFQSYLCRLEDNPSECKYRDTFDALTRIVKQLDKGGRKGSRKPSLLECPLEGKDSGEFQGLLETQLQAQVRSLSSEYSSSLTSEPTDQEPEQGGVARRIPSRLRGAMGLNHYRPANSTAMAFTADVLERYFAQAFRDDPSTPLRLWMNYEVAVYLSPLMVQSDRALLIRDTRYVLEYVQQQLAASPDFRRLATEREELLTEVARIKSEIKRGLQAARKAKGVASCKVTDEEVEHEYLLLHGSPFQGYALIYPKHHSPYWLTDSIESIKVVLDSLSPLGKHLQKLRNKSAGTALRLRRLLREDKKALRRQTAAHATLSIAQSRLLRELERREHTLLRQQLALRPRAPTPAPCPSFNSPNHSFTQPHALSARPSRKPSDTHAPPRARSPARSPKSGPSSDLLASSSKRRLRAPERSSRGFSGQGSCPTRSPADQIPLWSHYDVDLEEPLTLSSIMLDGQMSNDSTASILELRTNEDVDQYLLASRQRQDSRTSEDLISIFSTDESAQESVHSVHAEAMELTTLLDVPATGLMGDDEAQITETDMIVQRATHVLSPKWQLSCVDTFETAGNRRLWTTREPSASTEDRAQPEVIQNTGPFPGHLSTELPVQSDGSLTSPTAGEPMVEAVASVSKAIRRNSAVLSDHQLLAGYASFLIEKAVNLKEDRAKEKEVRRSPKTTTLPAAEVTNGDDERLILPRGAHLQTMLPSMRRYVQGTQAIPHKSVKDVSPSPSPSPSVPSPGEKILVPSSELDSTLDSELEILLEYSAHLRKTLDEMLKVVGAGIPSSAAYADIIGALQGVYSLKGPIIRLFSRFAAKSKAYCPRLDSYSIHTWMERVSTLATLNESAAFKKYAAVWKELAEQLLYTIHSLHSLVATVLHASPELIGVQLRFPTPDPHVSLPIDFSAPGSARETFIYIFTELLSYSGTSHT</sequence>
<evidence type="ECO:0000313" key="2">
    <source>
        <dbReference type="EMBL" id="TNJ26471.1"/>
    </source>
</evidence>
<reference evidence="2 3" key="1">
    <citation type="submission" date="2019-05" db="EMBL/GenBank/DDBJ databases">
        <title>The compact genome of Giardia muris reveals important steps in the evolution of intestinal protozoan parasites.</title>
        <authorList>
            <person name="Xu F."/>
            <person name="Jimenez-Gonzalez A."/>
            <person name="Einarsson E."/>
            <person name="Astvaldsson A."/>
            <person name="Peirasmaki D."/>
            <person name="Eckmann L."/>
            <person name="Andersson J.O."/>
            <person name="Svard S.G."/>
            <person name="Jerlstrom-Hultqvist J."/>
        </authorList>
    </citation>
    <scope>NUCLEOTIDE SEQUENCE [LARGE SCALE GENOMIC DNA]</scope>
    <source>
        <strain evidence="2 3">Roberts-Thomson</strain>
    </source>
</reference>
<organism evidence="2 3">
    <name type="scientific">Giardia muris</name>
    <dbReference type="NCBI Taxonomy" id="5742"/>
    <lineage>
        <taxon>Eukaryota</taxon>
        <taxon>Metamonada</taxon>
        <taxon>Diplomonadida</taxon>
        <taxon>Hexamitidae</taxon>
        <taxon>Giardiinae</taxon>
        <taxon>Giardia</taxon>
    </lineage>
</organism>
<dbReference type="Proteomes" id="UP000315496">
    <property type="component" value="Chromosome 5"/>
</dbReference>
<gene>
    <name evidence="2" type="ORF">GMRT_13945</name>
</gene>
<feature type="compositionally biased region" description="Polar residues" evidence="1">
    <location>
        <begin position="433"/>
        <end position="451"/>
    </location>
</feature>
<feature type="compositionally biased region" description="Basic and acidic residues" evidence="1">
    <location>
        <begin position="269"/>
        <end position="287"/>
    </location>
</feature>
<name>A0A4Z1T234_GIAMU</name>
<feature type="region of interest" description="Disordered" evidence="1">
    <location>
        <begin position="932"/>
        <end position="951"/>
    </location>
</feature>
<dbReference type="OrthoDB" id="10257091at2759"/>
<keyword evidence="3" id="KW-1185">Reference proteome</keyword>
<feature type="region of interest" description="Disordered" evidence="1">
    <location>
        <begin position="1573"/>
        <end position="1597"/>
    </location>
</feature>
<feature type="region of interest" description="Disordered" evidence="1">
    <location>
        <begin position="374"/>
        <end position="393"/>
    </location>
</feature>
<feature type="compositionally biased region" description="Low complexity" evidence="1">
    <location>
        <begin position="1236"/>
        <end position="1258"/>
    </location>
</feature>
<feature type="region of interest" description="Disordered" evidence="1">
    <location>
        <begin position="420"/>
        <end position="514"/>
    </location>
</feature>
<proteinExistence type="predicted"/>
<feature type="region of interest" description="Disordered" evidence="1">
    <location>
        <begin position="1192"/>
        <end position="1287"/>
    </location>
</feature>
<feature type="region of interest" description="Disordered" evidence="1">
    <location>
        <begin position="268"/>
        <end position="297"/>
    </location>
</feature>
<feature type="region of interest" description="Disordered" evidence="1">
    <location>
        <begin position="1428"/>
        <end position="1453"/>
    </location>
</feature>
<feature type="compositionally biased region" description="Polar residues" evidence="1">
    <location>
        <begin position="1271"/>
        <end position="1281"/>
    </location>
</feature>
<dbReference type="EMBL" id="VDLU01000005">
    <property type="protein sequence ID" value="TNJ26471.1"/>
    <property type="molecule type" value="Genomic_DNA"/>
</dbReference>
<protein>
    <submittedName>
        <fullName evidence="2">Uncharacterized protein</fullName>
    </submittedName>
</protein>
<feature type="compositionally biased region" description="Polar residues" evidence="1">
    <location>
        <begin position="1208"/>
        <end position="1220"/>
    </location>
</feature>
<evidence type="ECO:0000256" key="1">
    <source>
        <dbReference type="SAM" id="MobiDB-lite"/>
    </source>
</evidence>
<comment type="caution">
    <text evidence="2">The sequence shown here is derived from an EMBL/GenBank/DDBJ whole genome shotgun (WGS) entry which is preliminary data.</text>
</comment>
<feature type="compositionally biased region" description="Polar residues" evidence="1">
    <location>
        <begin position="459"/>
        <end position="474"/>
    </location>
</feature>
<feature type="compositionally biased region" description="Low complexity" evidence="1">
    <location>
        <begin position="382"/>
        <end position="391"/>
    </location>
</feature>
<accession>A0A4Z1T234</accession>
<feature type="compositionally biased region" description="Low complexity" evidence="1">
    <location>
        <begin position="499"/>
        <end position="511"/>
    </location>
</feature>
<evidence type="ECO:0000313" key="3">
    <source>
        <dbReference type="Proteomes" id="UP000315496"/>
    </source>
</evidence>
<dbReference type="VEuPathDB" id="GiardiaDB:GMRT_13945"/>